<evidence type="ECO:0000256" key="2">
    <source>
        <dbReference type="ARBA" id="ARBA00023157"/>
    </source>
</evidence>
<dbReference type="GO" id="GO:0006955">
    <property type="term" value="P:immune response"/>
    <property type="evidence" value="ECO:0007669"/>
    <property type="project" value="InterPro"/>
</dbReference>
<keyword evidence="1" id="KW-0732">Signal</keyword>
<dbReference type="AlphaFoldDB" id="A0A8J4DZK0"/>
<keyword evidence="2" id="KW-1015">Disulfide bond</keyword>
<dbReference type="InterPro" id="IPR006558">
    <property type="entry name" value="LamG-like"/>
</dbReference>
<evidence type="ECO:0000256" key="1">
    <source>
        <dbReference type="ARBA" id="ARBA00022729"/>
    </source>
</evidence>
<evidence type="ECO:0000313" key="4">
    <source>
        <dbReference type="EMBL" id="GIJ54117.1"/>
    </source>
</evidence>
<dbReference type="EMBL" id="BOPG01000011">
    <property type="protein sequence ID" value="GIJ54117.1"/>
    <property type="molecule type" value="Genomic_DNA"/>
</dbReference>
<dbReference type="Pfam" id="PF13385">
    <property type="entry name" value="Laminin_G_3"/>
    <property type="match status" value="2"/>
</dbReference>
<accession>A0A8J4DZK0</accession>
<dbReference type="SUPFAM" id="SSF49899">
    <property type="entry name" value="Concanavalin A-like lectins/glucanases"/>
    <property type="match status" value="2"/>
</dbReference>
<dbReference type="Proteomes" id="UP000612585">
    <property type="component" value="Unassembled WGS sequence"/>
</dbReference>
<comment type="caution">
    <text evidence="4">The sequence shown here is derived from an EMBL/GenBank/DDBJ whole genome shotgun (WGS) entry which is preliminary data.</text>
</comment>
<protein>
    <recommendedName>
        <fullName evidence="3">LamG-like jellyroll fold domain-containing protein</fullName>
    </recommendedName>
</protein>
<reference evidence="4" key="1">
    <citation type="submission" date="2021-01" db="EMBL/GenBank/DDBJ databases">
        <title>Whole genome shotgun sequence of Virgisporangium aurantiacum NBRC 16421.</title>
        <authorList>
            <person name="Komaki H."/>
            <person name="Tamura T."/>
        </authorList>
    </citation>
    <scope>NUCLEOTIDE SEQUENCE</scope>
    <source>
        <strain evidence="4">NBRC 16421</strain>
    </source>
</reference>
<organism evidence="4 5">
    <name type="scientific">Virgisporangium aurantiacum</name>
    <dbReference type="NCBI Taxonomy" id="175570"/>
    <lineage>
        <taxon>Bacteria</taxon>
        <taxon>Bacillati</taxon>
        <taxon>Actinomycetota</taxon>
        <taxon>Actinomycetes</taxon>
        <taxon>Micromonosporales</taxon>
        <taxon>Micromonosporaceae</taxon>
        <taxon>Virgisporangium</taxon>
    </lineage>
</organism>
<dbReference type="InterPro" id="IPR042837">
    <property type="entry name" value="PTX3"/>
</dbReference>
<feature type="domain" description="LamG-like jellyroll fold" evidence="3">
    <location>
        <begin position="763"/>
        <end position="900"/>
    </location>
</feature>
<dbReference type="SMART" id="SM00560">
    <property type="entry name" value="LamGL"/>
    <property type="match status" value="2"/>
</dbReference>
<dbReference type="Gene3D" id="2.60.120.200">
    <property type="match status" value="2"/>
</dbReference>
<sequence length="1117" mass="116257">MVTALAVTAATLTVPASPAAAREPVAEAPQATAQDADQAATQARRTGVAVEVESLRTERERRLVNPDGTWTLEQSVEPVRVRRSDGTWTAVDTTLRRAGDLVRPAAVTADVAFSAGGTGPMAVLGTGRGRLALTWPGNLPTPTLAGDTATYAEVLPGVDLVLRSTVDGFAHVVVVKNRAAATDPRLATLRFGMSGGDLRLRPTAVGDLEAVTGSGTVAATAGGALMWDAGPGDLRSTVAVAGERARRAAPRTRVEGADLVIEPDLAMLTDPSARFPIFIDPSYAKGYRAWGYTNSANENNDQTVARVGRSPDSGAVYRSAFRFDVNQLRHTRILDAKLQTTLTHSWSCAATPVNLYRSASFGAGKLAWAGPALQVWIDERSGNAHKGANDCGNQPDLPMEFSRNLKADVQAAANANWGSYHLVLSARKNDGSGESTESWWKKFSPSATKLVVVYNSAPGVPGSLSADGAGCGTGNGRPLVSTANPTLRALVTDPDADETDLRASFEWQRYDGAAWVALGSGQQTALRTGATAQFRVNTTLAHNGIYRWRVNAIDPYSHAGVSGVDESGWSAYCEFGVDLVGPGSPPGVSSAVYLPNLDQSYGAVGLSADFTFTAAGVSDVAGYKWGWADPPTTLVSVAAGASATLPLTPPPIRADPTSGGPMTLYVVSVDGAGRASPLRTYTFRVGPATGPVGVWLLNEAAGATTLADTNQRGTQRPATLTNGTAGVAGLEVGSPARAAATAVRFNGSTSTAATAGPVVDTSRSFSVSAWVRLNNASAPFQTAVGQAGTAGNAFFLQYNNGRWAFAAPDADVASRPLSSANTPAGTPTRWTHLIGVYDAQGSQMRLYINGALAATATRTNPWNGSRFLTIGHVRYGATTADAFNGEIAQVRVWDRVVSAREAAPMAATLVGRWRLDGDGSDATAYARTAAPTAGVAWAEDRDFLPLSAAGLAAADSLTTAGPVVRTDQSFTMTAWVSLDSTAAGAQIAVSQSGTRVHAARLGYYGTGTTYRWLFRTVPGDADTPGSTLYSTTPAEAGEWVHLAGVWEASTGTLRFYVNGLLEASAVTGEPFASTGPMTIGRNLVSGVYGESWRGAVDDVRLYAGALPATEIATLCAC</sequence>
<feature type="domain" description="LamG-like jellyroll fold" evidence="3">
    <location>
        <begin position="968"/>
        <end position="1109"/>
    </location>
</feature>
<dbReference type="InterPro" id="IPR013320">
    <property type="entry name" value="ConA-like_dom_sf"/>
</dbReference>
<proteinExistence type="predicted"/>
<name>A0A8J4DZK0_9ACTN</name>
<keyword evidence="5" id="KW-1185">Reference proteome</keyword>
<gene>
    <name evidence="4" type="ORF">Vau01_016330</name>
</gene>
<evidence type="ECO:0000313" key="5">
    <source>
        <dbReference type="Proteomes" id="UP000612585"/>
    </source>
</evidence>
<dbReference type="PANTHER" id="PTHR46943">
    <property type="entry name" value="PENTRAXIN-RELATED PROTEIN PTX3"/>
    <property type="match status" value="1"/>
</dbReference>
<dbReference type="PANTHER" id="PTHR46943:SF1">
    <property type="entry name" value="PENTRAXIN-RELATED PROTEIN PTX3"/>
    <property type="match status" value="1"/>
</dbReference>
<evidence type="ECO:0000259" key="3">
    <source>
        <dbReference type="SMART" id="SM00560"/>
    </source>
</evidence>